<keyword evidence="3" id="KW-1185">Reference proteome</keyword>
<feature type="region of interest" description="Disordered" evidence="1">
    <location>
        <begin position="1"/>
        <end position="25"/>
    </location>
</feature>
<gene>
    <name evidence="2" type="ORF">DFH94DRAFT_681305</name>
</gene>
<evidence type="ECO:0000313" key="2">
    <source>
        <dbReference type="EMBL" id="KAF8482024.1"/>
    </source>
</evidence>
<evidence type="ECO:0000256" key="1">
    <source>
        <dbReference type="SAM" id="MobiDB-lite"/>
    </source>
</evidence>
<dbReference type="AlphaFoldDB" id="A0A9P5MYU4"/>
<feature type="compositionally biased region" description="Basic and acidic residues" evidence="1">
    <location>
        <begin position="89"/>
        <end position="105"/>
    </location>
</feature>
<evidence type="ECO:0008006" key="4">
    <source>
        <dbReference type="Google" id="ProtNLM"/>
    </source>
</evidence>
<dbReference type="InterPro" id="IPR051678">
    <property type="entry name" value="AGP_Transferase"/>
</dbReference>
<dbReference type="OrthoDB" id="5404599at2759"/>
<organism evidence="2 3">
    <name type="scientific">Russula ochroleuca</name>
    <dbReference type="NCBI Taxonomy" id="152965"/>
    <lineage>
        <taxon>Eukaryota</taxon>
        <taxon>Fungi</taxon>
        <taxon>Dikarya</taxon>
        <taxon>Basidiomycota</taxon>
        <taxon>Agaricomycotina</taxon>
        <taxon>Agaricomycetes</taxon>
        <taxon>Russulales</taxon>
        <taxon>Russulaceae</taxon>
        <taxon>Russula</taxon>
    </lineage>
</organism>
<feature type="region of interest" description="Disordered" evidence="1">
    <location>
        <begin position="81"/>
        <end position="105"/>
    </location>
</feature>
<protein>
    <recommendedName>
        <fullName evidence="4">Aminoglycoside phosphotransferase domain-containing protein</fullName>
    </recommendedName>
</protein>
<reference evidence="2" key="1">
    <citation type="submission" date="2019-10" db="EMBL/GenBank/DDBJ databases">
        <authorList>
            <consortium name="DOE Joint Genome Institute"/>
            <person name="Kuo A."/>
            <person name="Miyauchi S."/>
            <person name="Kiss E."/>
            <person name="Drula E."/>
            <person name="Kohler A."/>
            <person name="Sanchez-Garcia M."/>
            <person name="Andreopoulos B."/>
            <person name="Barry K.W."/>
            <person name="Bonito G."/>
            <person name="Buee M."/>
            <person name="Carver A."/>
            <person name="Chen C."/>
            <person name="Cichocki N."/>
            <person name="Clum A."/>
            <person name="Culley D."/>
            <person name="Crous P.W."/>
            <person name="Fauchery L."/>
            <person name="Girlanda M."/>
            <person name="Hayes R."/>
            <person name="Keri Z."/>
            <person name="LaButti K."/>
            <person name="Lipzen A."/>
            <person name="Lombard V."/>
            <person name="Magnuson J."/>
            <person name="Maillard F."/>
            <person name="Morin E."/>
            <person name="Murat C."/>
            <person name="Nolan M."/>
            <person name="Ohm R."/>
            <person name="Pangilinan J."/>
            <person name="Pereira M."/>
            <person name="Perotto S."/>
            <person name="Peter M."/>
            <person name="Riley R."/>
            <person name="Sitrit Y."/>
            <person name="Stielow B."/>
            <person name="Szollosi G."/>
            <person name="Zifcakova L."/>
            <person name="Stursova M."/>
            <person name="Spatafora J.W."/>
            <person name="Tedersoo L."/>
            <person name="Vaario L.-M."/>
            <person name="Yamada A."/>
            <person name="Yan M."/>
            <person name="Wang P."/>
            <person name="Xu J."/>
            <person name="Bruns T."/>
            <person name="Baldrian P."/>
            <person name="Vilgalys R."/>
            <person name="Henrissat B."/>
            <person name="Grigoriev I.V."/>
            <person name="Hibbett D."/>
            <person name="Nagy L.G."/>
            <person name="Martin F.M."/>
        </authorList>
    </citation>
    <scope>NUCLEOTIDE SEQUENCE</scope>
    <source>
        <strain evidence="2">Prilba</strain>
    </source>
</reference>
<name>A0A9P5MYU4_9AGAM</name>
<dbReference type="PANTHER" id="PTHR21310:SF15">
    <property type="entry name" value="AMINOGLYCOSIDE PHOSPHOTRANSFERASE DOMAIN-CONTAINING PROTEIN"/>
    <property type="match status" value="1"/>
</dbReference>
<dbReference type="PANTHER" id="PTHR21310">
    <property type="entry name" value="AMINOGLYCOSIDE PHOSPHOTRANSFERASE-RELATED-RELATED"/>
    <property type="match status" value="1"/>
</dbReference>
<reference evidence="2" key="2">
    <citation type="journal article" date="2020" name="Nat. Commun.">
        <title>Large-scale genome sequencing of mycorrhizal fungi provides insights into the early evolution of symbiotic traits.</title>
        <authorList>
            <person name="Miyauchi S."/>
            <person name="Kiss E."/>
            <person name="Kuo A."/>
            <person name="Drula E."/>
            <person name="Kohler A."/>
            <person name="Sanchez-Garcia M."/>
            <person name="Morin E."/>
            <person name="Andreopoulos B."/>
            <person name="Barry K.W."/>
            <person name="Bonito G."/>
            <person name="Buee M."/>
            <person name="Carver A."/>
            <person name="Chen C."/>
            <person name="Cichocki N."/>
            <person name="Clum A."/>
            <person name="Culley D."/>
            <person name="Crous P.W."/>
            <person name="Fauchery L."/>
            <person name="Girlanda M."/>
            <person name="Hayes R.D."/>
            <person name="Keri Z."/>
            <person name="LaButti K."/>
            <person name="Lipzen A."/>
            <person name="Lombard V."/>
            <person name="Magnuson J."/>
            <person name="Maillard F."/>
            <person name="Murat C."/>
            <person name="Nolan M."/>
            <person name="Ohm R.A."/>
            <person name="Pangilinan J."/>
            <person name="Pereira M.F."/>
            <person name="Perotto S."/>
            <person name="Peter M."/>
            <person name="Pfister S."/>
            <person name="Riley R."/>
            <person name="Sitrit Y."/>
            <person name="Stielow J.B."/>
            <person name="Szollosi G."/>
            <person name="Zifcakova L."/>
            <person name="Stursova M."/>
            <person name="Spatafora J.W."/>
            <person name="Tedersoo L."/>
            <person name="Vaario L.M."/>
            <person name="Yamada A."/>
            <person name="Yan M."/>
            <person name="Wang P."/>
            <person name="Xu J."/>
            <person name="Bruns T."/>
            <person name="Baldrian P."/>
            <person name="Vilgalys R."/>
            <person name="Dunand C."/>
            <person name="Henrissat B."/>
            <person name="Grigoriev I.V."/>
            <person name="Hibbett D."/>
            <person name="Nagy L.G."/>
            <person name="Martin F.M."/>
        </authorList>
    </citation>
    <scope>NUCLEOTIDE SEQUENCE</scope>
    <source>
        <strain evidence="2">Prilba</strain>
    </source>
</reference>
<accession>A0A9P5MYU4</accession>
<dbReference type="SUPFAM" id="SSF56112">
    <property type="entry name" value="Protein kinase-like (PK-like)"/>
    <property type="match status" value="1"/>
</dbReference>
<dbReference type="Proteomes" id="UP000759537">
    <property type="component" value="Unassembled WGS sequence"/>
</dbReference>
<proteinExistence type="predicted"/>
<dbReference type="EMBL" id="WHVB01000006">
    <property type="protein sequence ID" value="KAF8482024.1"/>
    <property type="molecule type" value="Genomic_DNA"/>
</dbReference>
<dbReference type="InterPro" id="IPR011009">
    <property type="entry name" value="Kinase-like_dom_sf"/>
</dbReference>
<evidence type="ECO:0000313" key="3">
    <source>
        <dbReference type="Proteomes" id="UP000759537"/>
    </source>
</evidence>
<comment type="caution">
    <text evidence="2">The sequence shown here is derived from an EMBL/GenBank/DDBJ whole genome shotgun (WGS) entry which is preliminary data.</text>
</comment>
<sequence>MPFSQNYKANHLATTSARTDATPSTSALGMQSIDTLPVAVSDAPGSIATSTSSLPESFYDPFTGVAADVARLHLTLEGIGLGDSVTPHSRNDGDENSDRDGGGFGAEKWRAREFERSIPVLNQAYPRKTEKTNLECGMVISSMTQCREMSHHSRIRRETVTGLQLGAVFTRDLTLSLTLDSDALLPMFETIVKVGRQQIAAVERLGYRILIGIFDILDDVLQDVLRWARPFDKMLEDKPFESGKWTDAEILRRYDSSVAVSPMAFGVAKICDDAVVMVTVDLGVPHLKASSFDFVRTRTTIPIPRIQRTFVDGDGHSIIVMDYIPGERLDHVWPSLSILTKLRVALTLRRYDSHSSVPGPVADSPQKCEGYMFHRRCGPFPDYASLSAFYNRKLDKTKGSTGDTIRSAQPDTEPFDESRPLVFTHGGISMRNVIFGRDGRIWVSNWNLSGFYPQWFEYVSTVYAAKRDNAPDLWNYLIPFIADPYFKHVKWMDTLKPFLTNRTNTAKKFPIQSRSVSGVAF</sequence>